<dbReference type="GO" id="GO:0004571">
    <property type="term" value="F:mannosyl-oligosaccharide 1,2-alpha-mannosidase activity"/>
    <property type="evidence" value="ECO:0007669"/>
    <property type="project" value="UniProtKB-EC"/>
</dbReference>
<keyword evidence="6" id="KW-1015">Disulfide bond</keyword>
<evidence type="ECO:0000256" key="2">
    <source>
        <dbReference type="ARBA" id="ARBA00004922"/>
    </source>
</evidence>
<proteinExistence type="inferred from homology"/>
<evidence type="ECO:0000256" key="13">
    <source>
        <dbReference type="SAM" id="Phobius"/>
    </source>
</evidence>
<evidence type="ECO:0000256" key="9">
    <source>
        <dbReference type="ARBA" id="ARBA00047669"/>
    </source>
</evidence>
<dbReference type="InterPro" id="IPR012341">
    <property type="entry name" value="6hp_glycosidase-like_sf"/>
</dbReference>
<protein>
    <recommendedName>
        <fullName evidence="12">alpha-1,2-Mannosidase</fullName>
        <ecNumber evidence="12">3.2.1.-</ecNumber>
    </recommendedName>
</protein>
<dbReference type="PANTHER" id="PTHR11742:SF101">
    <property type="entry name" value="MANNOSYL-OLIGOSACCHARIDE ALPHA-1,2-MANNOSIDASE 1B"/>
    <property type="match status" value="1"/>
</dbReference>
<comment type="catalytic activity">
    <reaction evidence="10">
        <text>N(4)-(alpha-D-Man-(1-&gt;2)-alpha-D-Man-(1-&gt;2)-alpha-D-Man-(1-&gt;3)-[alpha-D-Man-(1-&gt;2)-alpha-D-Man-(1-&gt;3)-[alpha-D-Man-(1-&gt;2)-alpha-D-Man-(1-&gt;6)]-alpha-D-Man-(1-&gt;6)]-beta-D-Man-(1-&gt;4)-beta-D-GlcNAc-(1-&gt;4)-beta-D-GlcNAc)-L-asparaginyl-[protein] (N-glucan mannose isomer 9A1,2,3B1,2,3) + 4 H2O = N(4)-(alpha-D-Man-(1-&gt;3)-[alpha-D-Man-(1-&gt;3)-[alpha-D-Man-(1-&gt;6)]-alpha-D-Man-(1-&gt;6)]-beta-D-Man-(1-&gt;4)-beta-D-GlcNAc-(1-&gt;4)-beta-D-GlcNAc)-L-asparaginyl-[protein] (N-glucan mannose isomer 5A1,2) + 4 beta-D-mannose</text>
        <dbReference type="Rhea" id="RHEA:56008"/>
        <dbReference type="Rhea" id="RHEA-COMP:14356"/>
        <dbReference type="Rhea" id="RHEA-COMP:14367"/>
        <dbReference type="ChEBI" id="CHEBI:15377"/>
        <dbReference type="ChEBI" id="CHEBI:28563"/>
        <dbReference type="ChEBI" id="CHEBI:59087"/>
        <dbReference type="ChEBI" id="CHEBI:139493"/>
        <dbReference type="EC" id="3.2.1.113"/>
    </reaction>
</comment>
<dbReference type="PRINTS" id="PR00747">
    <property type="entry name" value="GLYHDRLASE47"/>
</dbReference>
<keyword evidence="5 12" id="KW-0378">Hydrolase</keyword>
<dbReference type="UniPathway" id="UPA00378"/>
<feature type="active site" description="Proton donor" evidence="11">
    <location>
        <position position="396"/>
    </location>
</feature>
<dbReference type="InterPro" id="IPR001382">
    <property type="entry name" value="Glyco_hydro_47"/>
</dbReference>
<dbReference type="Proteomes" id="UP000265631">
    <property type="component" value="Unassembled WGS sequence"/>
</dbReference>
<dbReference type="InterPro" id="IPR036026">
    <property type="entry name" value="Seven-hairpin_glycosidases"/>
</dbReference>
<evidence type="ECO:0000256" key="11">
    <source>
        <dbReference type="PIRSR" id="PIRSR601382-1"/>
    </source>
</evidence>
<evidence type="ECO:0000256" key="4">
    <source>
        <dbReference type="ARBA" id="ARBA00022729"/>
    </source>
</evidence>
<dbReference type="STRING" id="2594813.A0A395M4K7"/>
<comment type="pathway">
    <text evidence="2">Protein modification; protein glycosylation.</text>
</comment>
<keyword evidence="13" id="KW-0472">Membrane</keyword>
<evidence type="ECO:0000256" key="8">
    <source>
        <dbReference type="ARBA" id="ARBA00023295"/>
    </source>
</evidence>
<comment type="caution">
    <text evidence="14">The sequence shown here is derived from an EMBL/GenBank/DDBJ whole genome shotgun (WGS) entry which is preliminary data.</text>
</comment>
<dbReference type="AlphaFoldDB" id="A0A395M4K7"/>
<dbReference type="GO" id="GO:0005783">
    <property type="term" value="C:endoplasmic reticulum"/>
    <property type="evidence" value="ECO:0007669"/>
    <property type="project" value="TreeGrafter"/>
</dbReference>
<dbReference type="Pfam" id="PF01532">
    <property type="entry name" value="Glyco_hydro_47"/>
    <property type="match status" value="1"/>
</dbReference>
<dbReference type="InterPro" id="IPR050749">
    <property type="entry name" value="Glycosyl_Hydrolase_47"/>
</dbReference>
<dbReference type="GO" id="GO:0036503">
    <property type="term" value="P:ERAD pathway"/>
    <property type="evidence" value="ECO:0007669"/>
    <property type="project" value="UniProtKB-ARBA"/>
</dbReference>
<dbReference type="GO" id="GO:0005509">
    <property type="term" value="F:calcium ion binding"/>
    <property type="evidence" value="ECO:0007669"/>
    <property type="project" value="InterPro"/>
</dbReference>
<feature type="active site" evidence="11">
    <location>
        <position position="442"/>
    </location>
</feature>
<dbReference type="PANTHER" id="PTHR11742">
    <property type="entry name" value="MANNOSYL-OLIGOSACCHARIDE ALPHA-1,2-MANNOSIDASE-RELATED"/>
    <property type="match status" value="1"/>
</dbReference>
<name>A0A395M4K7_9HYPO</name>
<gene>
    <name evidence="14" type="ORF">FIE12Z_12960</name>
</gene>
<evidence type="ECO:0000256" key="6">
    <source>
        <dbReference type="ARBA" id="ARBA00023157"/>
    </source>
</evidence>
<keyword evidence="13" id="KW-1133">Transmembrane helix</keyword>
<evidence type="ECO:0000256" key="1">
    <source>
        <dbReference type="ARBA" id="ARBA00001913"/>
    </source>
</evidence>
<evidence type="ECO:0000256" key="7">
    <source>
        <dbReference type="ARBA" id="ARBA00023180"/>
    </source>
</evidence>
<dbReference type="EMBL" id="PXXK01000855">
    <property type="protein sequence ID" value="RFN41454.1"/>
    <property type="molecule type" value="Genomic_DNA"/>
</dbReference>
<evidence type="ECO:0000256" key="12">
    <source>
        <dbReference type="RuleBase" id="RU361193"/>
    </source>
</evidence>
<dbReference type="Gene3D" id="1.50.10.10">
    <property type="match status" value="1"/>
</dbReference>
<evidence type="ECO:0000313" key="14">
    <source>
        <dbReference type="EMBL" id="RFN41454.1"/>
    </source>
</evidence>
<evidence type="ECO:0000313" key="15">
    <source>
        <dbReference type="Proteomes" id="UP000265631"/>
    </source>
</evidence>
<keyword evidence="13" id="KW-0812">Transmembrane</keyword>
<dbReference type="EC" id="3.2.1.-" evidence="12"/>
<dbReference type="GO" id="GO:0005975">
    <property type="term" value="P:carbohydrate metabolic process"/>
    <property type="evidence" value="ECO:0007669"/>
    <property type="project" value="InterPro"/>
</dbReference>
<reference evidence="14 15" key="1">
    <citation type="journal article" date="2018" name="PLoS Pathog.">
        <title>Evolution of structural diversity of trichothecenes, a family of toxins produced by plant pathogenic and entomopathogenic fungi.</title>
        <authorList>
            <person name="Proctor R.H."/>
            <person name="McCormick S.P."/>
            <person name="Kim H.S."/>
            <person name="Cardoza R.E."/>
            <person name="Stanley A.M."/>
            <person name="Lindo L."/>
            <person name="Kelly A."/>
            <person name="Brown D.W."/>
            <person name="Lee T."/>
            <person name="Vaughan M.M."/>
            <person name="Alexander N.J."/>
            <person name="Busman M."/>
            <person name="Gutierrez S."/>
        </authorList>
    </citation>
    <scope>NUCLEOTIDE SEQUENCE [LARGE SCALE GENOMIC DNA]</scope>
    <source>
        <strain evidence="14 15">NRRL 13405</strain>
    </source>
</reference>
<dbReference type="SUPFAM" id="SSF48225">
    <property type="entry name" value="Seven-hairpin glycosidases"/>
    <property type="match status" value="1"/>
</dbReference>
<evidence type="ECO:0000256" key="10">
    <source>
        <dbReference type="ARBA" id="ARBA00048605"/>
    </source>
</evidence>
<feature type="active site" evidence="11">
    <location>
        <position position="288"/>
    </location>
</feature>
<evidence type="ECO:0000256" key="3">
    <source>
        <dbReference type="ARBA" id="ARBA00007658"/>
    </source>
</evidence>
<sequence>MKARHKQTLQRVFVWLGALFISWHIFTFLFSGETPRPSQSKLEESSNLAKTPGDAQRAAAIIDAFRFSWEKYEKYAAPHDTLLPVSKGYEDDRNGWGATAVDGLSTAILMEEAVIVDKILKQIAATDFTVTVVPDQPISLFETTIRYLGGLLSAYDLLSGSHKHLIKDTRLRNNLLKAAITLADRLSIAFDTPSGIPDDEVIFNPTPRRYGNIDNSITCFGTLVLEWTRLSDLTGNKTYAALAQRAQDHLIHPKTNQEFTLPGLIGTYVKLDNGYFGDYQAGWGGGSDSYYEYLIKMYAYDPVQFAEYGESWIQAAESSMKYLASSPSTRPDLTFLGEMRESTMIPISSHLASVCGGSLILGGLLLQNQTFIDFGLKLSSSYYETYRQTHAGIAPELFRWLDNGANPLVKPTTNRAPPKKWKSFYEKSGFYSTNPEYILRPETIESLYYAYRATGEKKWQDMAWEAFEALNKRTKVDGGYTGLRSVMKTFDDPAQQYVDKMESFWMAETLKYLYLMFAEDSDVQVRSDGRMKNDELSGVTIIEFALLRLSKLHWLSIGPLFRSLQRVDSNLCHVLIQIFQVPIPEVQPQPQIL</sequence>
<feature type="transmembrane region" description="Helical" evidence="13">
    <location>
        <begin position="12"/>
        <end position="31"/>
    </location>
</feature>
<feature type="active site" description="Proton donor" evidence="11">
    <location>
        <position position="142"/>
    </location>
</feature>
<comment type="catalytic activity">
    <reaction evidence="9">
        <text>N(4)-(alpha-D-Man-(1-&gt;2)-alpha-D-Man-(1-&gt;2)-alpha-D-Man-(1-&gt;3)-[alpha-D-Man-(1-&gt;3)-[alpha-D-Man-(1-&gt;2)-alpha-D-Man-(1-&gt;6)]-alpha-D-Man-(1-&gt;6)]-beta-D-Man-(1-&gt;4)-beta-D-GlcNAc-(1-&gt;4)-beta-D-GlcNAc)-L-asparaginyl-[protein] (N-glucan mannose isomer 8A1,2,3B1,3) + 3 H2O = N(4)-(alpha-D-Man-(1-&gt;3)-[alpha-D-Man-(1-&gt;3)-[alpha-D-Man-(1-&gt;6)]-alpha-D-Man-(1-&gt;6)]-beta-D-Man-(1-&gt;4)-beta-D-GlcNAc-(1-&gt;4)-beta-D-GlcNAc)-L-asparaginyl-[protein] (N-glucan mannose isomer 5A1,2) + 3 beta-D-mannose</text>
        <dbReference type="Rhea" id="RHEA:56028"/>
        <dbReference type="Rhea" id="RHEA-COMP:14358"/>
        <dbReference type="Rhea" id="RHEA-COMP:14367"/>
        <dbReference type="ChEBI" id="CHEBI:15377"/>
        <dbReference type="ChEBI" id="CHEBI:28563"/>
        <dbReference type="ChEBI" id="CHEBI:59087"/>
        <dbReference type="ChEBI" id="CHEBI:60628"/>
        <dbReference type="EC" id="3.2.1.113"/>
    </reaction>
</comment>
<keyword evidence="7" id="KW-0325">Glycoprotein</keyword>
<comment type="cofactor">
    <cofactor evidence="1">
        <name>Ca(2+)</name>
        <dbReference type="ChEBI" id="CHEBI:29108"/>
    </cofactor>
</comment>
<keyword evidence="15" id="KW-1185">Reference proteome</keyword>
<accession>A0A395M4K7</accession>
<keyword evidence="8 12" id="KW-0326">Glycosidase</keyword>
<evidence type="ECO:0000256" key="5">
    <source>
        <dbReference type="ARBA" id="ARBA00022801"/>
    </source>
</evidence>
<dbReference type="FunFam" id="1.50.10.10:FF:000047">
    <property type="entry name" value="Mannosyl-oligosaccharide alpha-1,2-mannosidase"/>
    <property type="match status" value="1"/>
</dbReference>
<comment type="similarity">
    <text evidence="3 12">Belongs to the glycosyl hydrolase 47 family.</text>
</comment>
<dbReference type="GO" id="GO:0016020">
    <property type="term" value="C:membrane"/>
    <property type="evidence" value="ECO:0007669"/>
    <property type="project" value="InterPro"/>
</dbReference>
<organism evidence="14 15">
    <name type="scientific">Fusarium flagelliforme</name>
    <dbReference type="NCBI Taxonomy" id="2675880"/>
    <lineage>
        <taxon>Eukaryota</taxon>
        <taxon>Fungi</taxon>
        <taxon>Dikarya</taxon>
        <taxon>Ascomycota</taxon>
        <taxon>Pezizomycotina</taxon>
        <taxon>Sordariomycetes</taxon>
        <taxon>Hypocreomycetidae</taxon>
        <taxon>Hypocreales</taxon>
        <taxon>Nectriaceae</taxon>
        <taxon>Fusarium</taxon>
        <taxon>Fusarium incarnatum-equiseti species complex</taxon>
    </lineage>
</organism>
<keyword evidence="4" id="KW-0732">Signal</keyword>